<evidence type="ECO:0000313" key="2">
    <source>
        <dbReference type="Proteomes" id="UP000433883"/>
    </source>
</evidence>
<dbReference type="Proteomes" id="UP000433883">
    <property type="component" value="Unassembled WGS sequence"/>
</dbReference>
<evidence type="ECO:0000313" key="1">
    <source>
        <dbReference type="EMBL" id="KAE9961095.1"/>
    </source>
</evidence>
<dbReference type="EMBL" id="WNWQ01003266">
    <property type="protein sequence ID" value="KAE9961095.1"/>
    <property type="molecule type" value="Genomic_DNA"/>
</dbReference>
<feature type="non-terminal residue" evidence="1">
    <location>
        <position position="1"/>
    </location>
</feature>
<comment type="caution">
    <text evidence="1">The sequence shown here is derived from an EMBL/GenBank/DDBJ whole genome shotgun (WGS) entry which is preliminary data.</text>
</comment>
<protein>
    <submittedName>
        <fullName evidence="1">Uncharacterized protein</fullName>
    </submittedName>
</protein>
<accession>A0A8H3U103</accession>
<proteinExistence type="predicted"/>
<dbReference type="AlphaFoldDB" id="A0A8H3U103"/>
<gene>
    <name evidence="1" type="ORF">BLS_004898</name>
</gene>
<reference evidence="1 2" key="1">
    <citation type="submission" date="2019-11" db="EMBL/GenBank/DDBJ databases">
        <title>Venturia inaequalis Genome Resource.</title>
        <authorList>
            <person name="Lichtner F.J."/>
        </authorList>
    </citation>
    <scope>NUCLEOTIDE SEQUENCE [LARGE SCALE GENOMIC DNA]</scope>
    <source>
        <strain evidence="1">Bline_iso_100314</strain>
    </source>
</reference>
<sequence>MRKPYDLIPTKYISTINNIIEEYKTLGSNAVPAALTLRLADANKQIRAWKTKSERFGGTSKPKSMLYVGIALLKEVGNLRASIEYIVNSYRSVVRILRVAYF</sequence>
<organism evidence="1 2">
    <name type="scientific">Venturia inaequalis</name>
    <name type="common">Apple scab fungus</name>
    <dbReference type="NCBI Taxonomy" id="5025"/>
    <lineage>
        <taxon>Eukaryota</taxon>
        <taxon>Fungi</taxon>
        <taxon>Dikarya</taxon>
        <taxon>Ascomycota</taxon>
        <taxon>Pezizomycotina</taxon>
        <taxon>Dothideomycetes</taxon>
        <taxon>Pleosporomycetidae</taxon>
        <taxon>Venturiales</taxon>
        <taxon>Venturiaceae</taxon>
        <taxon>Venturia</taxon>
    </lineage>
</organism>
<name>A0A8H3U103_VENIN</name>